<evidence type="ECO:0000256" key="5">
    <source>
        <dbReference type="ARBA" id="ARBA00023136"/>
    </source>
</evidence>
<feature type="domain" description="VPS9" evidence="8">
    <location>
        <begin position="1542"/>
        <end position="1681"/>
    </location>
</feature>
<accession>A0A9P0N6X3</accession>
<dbReference type="InterPro" id="IPR008936">
    <property type="entry name" value="Rho_GTPase_activation_prot"/>
</dbReference>
<dbReference type="GO" id="GO:0030139">
    <property type="term" value="C:endocytic vesicle"/>
    <property type="evidence" value="ECO:0007669"/>
    <property type="project" value="TreeGrafter"/>
</dbReference>
<gene>
    <name evidence="9" type="ORF">SPLIT_LOCUS9083</name>
</gene>
<dbReference type="InterPro" id="IPR003123">
    <property type="entry name" value="VPS9"/>
</dbReference>
<dbReference type="SMART" id="SM00167">
    <property type="entry name" value="VPS9"/>
    <property type="match status" value="1"/>
</dbReference>
<dbReference type="InterPro" id="IPR045046">
    <property type="entry name" value="Vps9-like"/>
</dbReference>
<feature type="compositionally biased region" description="Polar residues" evidence="6">
    <location>
        <begin position="655"/>
        <end position="666"/>
    </location>
</feature>
<evidence type="ECO:0000313" key="10">
    <source>
        <dbReference type="Proteomes" id="UP001153321"/>
    </source>
</evidence>
<dbReference type="GO" id="GO:0005829">
    <property type="term" value="C:cytosol"/>
    <property type="evidence" value="ECO:0007669"/>
    <property type="project" value="TreeGrafter"/>
</dbReference>
<feature type="compositionally biased region" description="Low complexity" evidence="6">
    <location>
        <begin position="543"/>
        <end position="555"/>
    </location>
</feature>
<protein>
    <recommendedName>
        <fullName evidence="11">GTPase-activating protein and VPS9 domain-containing protein 1</fullName>
    </recommendedName>
</protein>
<feature type="region of interest" description="Disordered" evidence="6">
    <location>
        <begin position="1188"/>
        <end position="1254"/>
    </location>
</feature>
<organism evidence="9 10">
    <name type="scientific">Spodoptera littoralis</name>
    <name type="common">Egyptian cotton leafworm</name>
    <dbReference type="NCBI Taxonomy" id="7109"/>
    <lineage>
        <taxon>Eukaryota</taxon>
        <taxon>Metazoa</taxon>
        <taxon>Ecdysozoa</taxon>
        <taxon>Arthropoda</taxon>
        <taxon>Hexapoda</taxon>
        <taxon>Insecta</taxon>
        <taxon>Pterygota</taxon>
        <taxon>Neoptera</taxon>
        <taxon>Endopterygota</taxon>
        <taxon>Lepidoptera</taxon>
        <taxon>Glossata</taxon>
        <taxon>Ditrysia</taxon>
        <taxon>Noctuoidea</taxon>
        <taxon>Noctuidae</taxon>
        <taxon>Amphipyrinae</taxon>
        <taxon>Spodoptera</taxon>
    </lineage>
</organism>
<comment type="subcellular location">
    <subcellularLocation>
        <location evidence="1">Membrane</location>
        <topology evidence="1">Peripheral membrane protein</topology>
    </subcellularLocation>
</comment>
<dbReference type="GO" id="GO:0005085">
    <property type="term" value="F:guanyl-nucleotide exchange factor activity"/>
    <property type="evidence" value="ECO:0007669"/>
    <property type="project" value="UniProtKB-KW"/>
</dbReference>
<dbReference type="Gene3D" id="1.10.506.10">
    <property type="entry name" value="GTPase Activation - p120gap, domain 1"/>
    <property type="match status" value="1"/>
</dbReference>
<dbReference type="Gene3D" id="1.20.1050.80">
    <property type="entry name" value="VPS9 domain"/>
    <property type="match status" value="1"/>
</dbReference>
<evidence type="ECO:0000256" key="2">
    <source>
        <dbReference type="ARBA" id="ARBA00008489"/>
    </source>
</evidence>
<dbReference type="GO" id="GO:0006897">
    <property type="term" value="P:endocytosis"/>
    <property type="evidence" value="ECO:0007669"/>
    <property type="project" value="UniProtKB-KW"/>
</dbReference>
<keyword evidence="5" id="KW-0472">Membrane</keyword>
<dbReference type="InterPro" id="IPR037191">
    <property type="entry name" value="VPS9_dom_sf"/>
</dbReference>
<evidence type="ECO:0000259" key="7">
    <source>
        <dbReference type="PROSITE" id="PS50018"/>
    </source>
</evidence>
<reference evidence="9" key="1">
    <citation type="submission" date="2022-02" db="EMBL/GenBank/DDBJ databases">
        <authorList>
            <person name="King R."/>
        </authorList>
    </citation>
    <scope>NUCLEOTIDE SEQUENCE</scope>
</reference>
<dbReference type="GO" id="GO:0016020">
    <property type="term" value="C:membrane"/>
    <property type="evidence" value="ECO:0007669"/>
    <property type="project" value="UniProtKB-SubCell"/>
</dbReference>
<dbReference type="GO" id="GO:0031267">
    <property type="term" value="F:small GTPase binding"/>
    <property type="evidence" value="ECO:0007669"/>
    <property type="project" value="TreeGrafter"/>
</dbReference>
<feature type="region of interest" description="Disordered" evidence="6">
    <location>
        <begin position="952"/>
        <end position="1012"/>
    </location>
</feature>
<feature type="compositionally biased region" description="Low complexity" evidence="6">
    <location>
        <begin position="1103"/>
        <end position="1120"/>
    </location>
</feature>
<keyword evidence="10" id="KW-1185">Reference proteome</keyword>
<feature type="compositionally biased region" description="Polar residues" evidence="6">
    <location>
        <begin position="952"/>
        <end position="969"/>
    </location>
</feature>
<dbReference type="Proteomes" id="UP001153321">
    <property type="component" value="Chromosome 3"/>
</dbReference>
<feature type="region of interest" description="Disordered" evidence="6">
    <location>
        <begin position="653"/>
        <end position="713"/>
    </location>
</feature>
<proteinExistence type="inferred from homology"/>
<evidence type="ECO:0000256" key="6">
    <source>
        <dbReference type="SAM" id="MobiDB-lite"/>
    </source>
</evidence>
<keyword evidence="4" id="KW-0344">Guanine-nucleotide releasing factor</keyword>
<feature type="region of interest" description="Disordered" evidence="6">
    <location>
        <begin position="806"/>
        <end position="874"/>
    </location>
</feature>
<dbReference type="EMBL" id="LR824534">
    <property type="protein sequence ID" value="CAH1643729.1"/>
    <property type="molecule type" value="Genomic_DNA"/>
</dbReference>
<evidence type="ECO:0000259" key="8">
    <source>
        <dbReference type="PROSITE" id="PS51205"/>
    </source>
</evidence>
<name>A0A9P0N6X3_SPOLI</name>
<dbReference type="SUPFAM" id="SSF109993">
    <property type="entry name" value="VPS9 domain"/>
    <property type="match status" value="1"/>
</dbReference>
<evidence type="ECO:0000256" key="3">
    <source>
        <dbReference type="ARBA" id="ARBA00022583"/>
    </source>
</evidence>
<feature type="region of interest" description="Disordered" evidence="6">
    <location>
        <begin position="503"/>
        <end position="568"/>
    </location>
</feature>
<dbReference type="Pfam" id="PF00616">
    <property type="entry name" value="RasGAP"/>
    <property type="match status" value="1"/>
</dbReference>
<dbReference type="PROSITE" id="PS50018">
    <property type="entry name" value="RAS_GTPASE_ACTIV_2"/>
    <property type="match status" value="1"/>
</dbReference>
<evidence type="ECO:0000256" key="1">
    <source>
        <dbReference type="ARBA" id="ARBA00004170"/>
    </source>
</evidence>
<keyword evidence="3" id="KW-0254">Endocytosis</keyword>
<feature type="compositionally biased region" description="Basic and acidic residues" evidence="6">
    <location>
        <begin position="1149"/>
        <end position="1160"/>
    </location>
</feature>
<feature type="domain" description="Ras-GAP" evidence="7">
    <location>
        <begin position="148"/>
        <end position="355"/>
    </location>
</feature>
<evidence type="ECO:0000256" key="4">
    <source>
        <dbReference type="ARBA" id="ARBA00022658"/>
    </source>
</evidence>
<comment type="similarity">
    <text evidence="2">Belongs to the GAPVD1 family.</text>
</comment>
<feature type="compositionally biased region" description="Basic and acidic residues" evidence="6">
    <location>
        <begin position="1197"/>
        <end position="1215"/>
    </location>
</feature>
<dbReference type="SUPFAM" id="SSF48350">
    <property type="entry name" value="GTPase activation domain, GAP"/>
    <property type="match status" value="1"/>
</dbReference>
<feature type="compositionally biased region" description="Polar residues" evidence="6">
    <location>
        <begin position="1091"/>
        <end position="1102"/>
    </location>
</feature>
<dbReference type="PANTHER" id="PTHR23101:SF25">
    <property type="entry name" value="GTPASE-ACTIVATING PROTEIN AND VPS9 DOMAIN-CONTAINING PROTEIN 1"/>
    <property type="match status" value="1"/>
</dbReference>
<feature type="region of interest" description="Disordered" evidence="6">
    <location>
        <begin position="1083"/>
        <end position="1165"/>
    </location>
</feature>
<feature type="region of interest" description="Disordered" evidence="6">
    <location>
        <begin position="443"/>
        <end position="475"/>
    </location>
</feature>
<feature type="compositionally biased region" description="Low complexity" evidence="6">
    <location>
        <begin position="453"/>
        <end position="475"/>
    </location>
</feature>
<dbReference type="InterPro" id="IPR001936">
    <property type="entry name" value="RasGAP_dom"/>
</dbReference>
<dbReference type="Pfam" id="PF02204">
    <property type="entry name" value="VPS9"/>
    <property type="match status" value="1"/>
</dbReference>
<dbReference type="PANTHER" id="PTHR23101">
    <property type="entry name" value="RAB GDP/GTP EXCHANGE FACTOR"/>
    <property type="match status" value="1"/>
</dbReference>
<evidence type="ECO:0008006" key="11">
    <source>
        <dbReference type="Google" id="ProtNLM"/>
    </source>
</evidence>
<dbReference type="PROSITE" id="PS51205">
    <property type="entry name" value="VPS9"/>
    <property type="match status" value="1"/>
</dbReference>
<feature type="compositionally biased region" description="Polar residues" evidence="6">
    <location>
        <begin position="985"/>
        <end position="997"/>
    </location>
</feature>
<feature type="compositionally biased region" description="Polar residues" evidence="6">
    <location>
        <begin position="674"/>
        <end position="703"/>
    </location>
</feature>
<feature type="compositionally biased region" description="Basic and acidic residues" evidence="6">
    <location>
        <begin position="556"/>
        <end position="568"/>
    </location>
</feature>
<evidence type="ECO:0000313" key="9">
    <source>
        <dbReference type="EMBL" id="CAH1643729.1"/>
    </source>
</evidence>
<sequence length="1685" mass="184984">MQSTTEGCMNIAELANQLRREKIFINSERQLLQKLNEEVEKRALELLQVAWICLQQRQNLTNLITSRCDADSIAYCQRASHLERTIFVDAFKVLKYKEATALGELLGWLRESPHLVSLCLLLGEDSIPPSLPVALMSGLYGSCRSASDRTRFLAVIRSLIKHQMAPSSDPRKFFRTGKCALSSLYAVYRDGHTPARQFLVAVLQNPVMAVLHEDEFFLDIDPDKAMERFSPADRTKKFGQPNSQEYAAKVARYRKWTIQSLYNLTTKFIVALREHWPNFPSTIAWIVQQIVHLLKQHSRTSDRELHAICTDLIMSHFICPAIVNPEAHGVVEVPVSYIARFNLIQIAQIIQMLCLAKFQEVDAKVRDVYLKFERSCLWTLIDNVTSEAWSCAPTPAQPHAHAETPRIATEAHLQTTVALFTPQDAQLLITFLRRISSKLNNNMPSVTSDEQPSGAVAEAAALSSETSSESSSNGEACASRLATLLQTTEPNYRSRLHDLLKKMPDLSKYRPTTPPECKDPSPIENGHSSKKSILAKVQRPRLPRSASSNSSLASAGDDKPVNGTCKEDGTQEHVEVLIIKLANVEEQDYIGLVPESKVLECYYGGSEAGDADENGSALAVAGPSAPVQKRTRFSVSHDEVSLGNTSDNLEAVSEAASNHSVTSSLELETEDQNDNLSDMVSANVSGRGSPNISGRETPSSQVTEGPPAQPAHLHHPHAKLLKQTRHDIEDKFCKFEIKKLLEGDETISIMSDTWSTDVLASDSETIGDSCDQTQVAANHCQSGCNQNAPDASETASESAWSMDVLASDSDRNTEVDTDDCVSVAARSDTSWPRRPSQQDDAPCRTCNHQNGNVKRPEVSSPRHTSRPNLANRSGGYLTATAALSRGGELDLPHAPPSHHQYNIENRKSILVNGYPVMTCYATSAPESPSTSAPVPLPGDVFDYVPQNNGAQTESTLEANSQSDATSQWVDDSFPAPHHSPDRPYPSTSKYDLPSTSKPYDDNDMMDRSLNSSESSFNAMYGGRFDSGIDAERAESESRSTITDLMTRMSSATISTSANLVNNITSRIVKSEIRTSIVSISSSKIEKKREGTSNMSLSTLSVNSAETSASDKSSSQDVNSDIVTERRVSPPPTKNVSTGAIPKSISFDATAEKSQRRRMGEDGLAGNLDELKNNVKRSGGNLLHKIKMFRQKGRSHTHHNDVKLPEEENRSDDGSRPELAAGESSEEILAKYRRKCSTESTGSKHKRSQRRVSDVPDAELDRCEGVVDLNDPEVFNSMKRKLRIVLSNPDLHCVEFVPNWVRALGAGAGAGAGAEAGAAHAAELARALAPAAGLGARLAAALRADLAARRPYAAYLASCRAHLAHTDHALARQIKQSREEWWWCGRAAGAARALDLLERAPALRRLARHHHYAHAHAHGTGSATIHYYSYIHQFIIQLTLCRDKPSSQRFKPCLEPAGSLSDDRFIGCRVMVKITDPARGELMDEKATRLTASIKAITAEVKADPSWEGATSTLLESVELTVERAAFARLYLHVLFPNGDGDIARDQVLSEHIRRVSSVTSARSVGIGAAHRWAAPYPRAQRHLRHLPVYRTPRDKLSCIMRCVTSIMAVLGLTEGTTPSADDLTPVLVYVILKVNPPSLLSTIELVNALGGSALQGEALYWWTQFCAAVAYIKTMDYPRPDNNDT</sequence>